<accession>A0A7W5G7Z1</accession>
<reference evidence="2 3" key="1">
    <citation type="submission" date="2020-08" db="EMBL/GenBank/DDBJ databases">
        <title>Genomic Encyclopedia of Type Strains, Phase III (KMG-III): the genomes of soil and plant-associated and newly described type strains.</title>
        <authorList>
            <person name="Whitman W."/>
        </authorList>
    </citation>
    <scope>NUCLEOTIDE SEQUENCE [LARGE SCALE GENOMIC DNA]</scope>
    <source>
        <strain evidence="2 3">CECT 8234</strain>
    </source>
</reference>
<feature type="domain" description="Fumarylacetoacetase-like C-terminal" evidence="1">
    <location>
        <begin position="4"/>
        <end position="42"/>
    </location>
</feature>
<gene>
    <name evidence="2" type="ORF">FHS16_000506</name>
</gene>
<protein>
    <submittedName>
        <fullName evidence="2">Fumarylacetoacetate (FAA) hydrolase family protein</fullName>
    </submittedName>
</protein>
<proteinExistence type="predicted"/>
<comment type="caution">
    <text evidence="2">The sequence shown here is derived from an EMBL/GenBank/DDBJ whole genome shotgun (WGS) entry which is preliminary data.</text>
</comment>
<keyword evidence="3" id="KW-1185">Reference proteome</keyword>
<dbReference type="GO" id="GO:0016787">
    <property type="term" value="F:hydrolase activity"/>
    <property type="evidence" value="ECO:0007669"/>
    <property type="project" value="UniProtKB-KW"/>
</dbReference>
<evidence type="ECO:0000313" key="3">
    <source>
        <dbReference type="Proteomes" id="UP000518605"/>
    </source>
</evidence>
<dbReference type="SUPFAM" id="SSF56529">
    <property type="entry name" value="FAH"/>
    <property type="match status" value="1"/>
</dbReference>
<evidence type="ECO:0000313" key="2">
    <source>
        <dbReference type="EMBL" id="MBB3150474.1"/>
    </source>
</evidence>
<keyword evidence="2" id="KW-0378">Hydrolase</keyword>
<dbReference type="Proteomes" id="UP000518605">
    <property type="component" value="Unassembled WGS sequence"/>
</dbReference>
<dbReference type="InterPro" id="IPR011234">
    <property type="entry name" value="Fumarylacetoacetase-like_C"/>
</dbReference>
<sequence length="44" mass="4898">MFDGTVLLTGTCLVPPDNFTLQPHDRIEIEIKHIGTLINHVVAQ</sequence>
<dbReference type="EMBL" id="JACHXW010000001">
    <property type="protein sequence ID" value="MBB3150474.1"/>
    <property type="molecule type" value="Genomic_DNA"/>
</dbReference>
<name>A0A7W5G7Z1_9BACL</name>
<dbReference type="InterPro" id="IPR036663">
    <property type="entry name" value="Fumarylacetoacetase_C_sf"/>
</dbReference>
<dbReference type="AlphaFoldDB" id="A0A7W5G7Z1"/>
<dbReference type="Pfam" id="PF01557">
    <property type="entry name" value="FAA_hydrolase"/>
    <property type="match status" value="1"/>
</dbReference>
<evidence type="ECO:0000259" key="1">
    <source>
        <dbReference type="Pfam" id="PF01557"/>
    </source>
</evidence>
<dbReference type="Gene3D" id="3.90.850.10">
    <property type="entry name" value="Fumarylacetoacetase-like, C-terminal domain"/>
    <property type="match status" value="1"/>
</dbReference>
<organism evidence="2 3">
    <name type="scientific">Paenibacillus endophyticus</name>
    <dbReference type="NCBI Taxonomy" id="1294268"/>
    <lineage>
        <taxon>Bacteria</taxon>
        <taxon>Bacillati</taxon>
        <taxon>Bacillota</taxon>
        <taxon>Bacilli</taxon>
        <taxon>Bacillales</taxon>
        <taxon>Paenibacillaceae</taxon>
        <taxon>Paenibacillus</taxon>
    </lineage>
</organism>